<evidence type="ECO:0000313" key="4">
    <source>
        <dbReference type="Proteomes" id="UP000596742"/>
    </source>
</evidence>
<protein>
    <recommendedName>
        <fullName evidence="2">B box-type domain-containing protein</fullName>
    </recommendedName>
</protein>
<dbReference type="InterPro" id="IPR047153">
    <property type="entry name" value="TRIM45/56/19-like"/>
</dbReference>
<dbReference type="AlphaFoldDB" id="A0A8B6C9C7"/>
<sequence>MATASFCDLCSEENKSSSGTKFCSDCAERLCTDCTKSHDRFKAFKANHVIDISTIASYIPLSATKICTVHPDMLTDYYCTDHEIVCCRACIPKDHRKCENVLPLEHASKDVNKSALFTIVMLQINHLVTTLNDLHDNRESNLQSLLKTKSVITKQISAVKSRLLKQIDDVERDLHAKLSSLHRKHEMEIYK</sequence>
<dbReference type="OrthoDB" id="6123229at2759"/>
<keyword evidence="1" id="KW-0862">Zinc</keyword>
<feature type="domain" description="B box-type" evidence="2">
    <location>
        <begin position="62"/>
        <end position="104"/>
    </location>
</feature>
<dbReference type="PANTHER" id="PTHR25462">
    <property type="entry name" value="BONUS, ISOFORM C-RELATED"/>
    <property type="match status" value="1"/>
</dbReference>
<dbReference type="InterPro" id="IPR000315">
    <property type="entry name" value="Znf_B-box"/>
</dbReference>
<dbReference type="Gene3D" id="3.30.160.60">
    <property type="entry name" value="Classic Zinc Finger"/>
    <property type="match status" value="1"/>
</dbReference>
<keyword evidence="1" id="KW-0479">Metal-binding</keyword>
<organism evidence="3 4">
    <name type="scientific">Mytilus galloprovincialis</name>
    <name type="common">Mediterranean mussel</name>
    <dbReference type="NCBI Taxonomy" id="29158"/>
    <lineage>
        <taxon>Eukaryota</taxon>
        <taxon>Metazoa</taxon>
        <taxon>Spiralia</taxon>
        <taxon>Lophotrochozoa</taxon>
        <taxon>Mollusca</taxon>
        <taxon>Bivalvia</taxon>
        <taxon>Autobranchia</taxon>
        <taxon>Pteriomorphia</taxon>
        <taxon>Mytilida</taxon>
        <taxon>Mytiloidea</taxon>
        <taxon>Mytilidae</taxon>
        <taxon>Mytilinae</taxon>
        <taxon>Mytilus</taxon>
    </lineage>
</organism>
<evidence type="ECO:0000313" key="3">
    <source>
        <dbReference type="EMBL" id="VDI01423.1"/>
    </source>
</evidence>
<dbReference type="SUPFAM" id="SSF57845">
    <property type="entry name" value="B-box zinc-binding domain"/>
    <property type="match status" value="1"/>
</dbReference>
<accession>A0A8B6C9C7</accession>
<dbReference type="GO" id="GO:0008270">
    <property type="term" value="F:zinc ion binding"/>
    <property type="evidence" value="ECO:0007669"/>
    <property type="project" value="UniProtKB-KW"/>
</dbReference>
<feature type="domain" description="B box-type" evidence="2">
    <location>
        <begin position="2"/>
        <end position="52"/>
    </location>
</feature>
<reference evidence="3" key="1">
    <citation type="submission" date="2018-11" db="EMBL/GenBank/DDBJ databases">
        <authorList>
            <person name="Alioto T."/>
            <person name="Alioto T."/>
        </authorList>
    </citation>
    <scope>NUCLEOTIDE SEQUENCE</scope>
</reference>
<comment type="caution">
    <text evidence="3">The sequence shown here is derived from an EMBL/GenBank/DDBJ whole genome shotgun (WGS) entry which is preliminary data.</text>
</comment>
<evidence type="ECO:0000256" key="1">
    <source>
        <dbReference type="PROSITE-ProRule" id="PRU00024"/>
    </source>
</evidence>
<proteinExistence type="predicted"/>
<name>A0A8B6C9C7_MYTGA</name>
<dbReference type="PROSITE" id="PS50119">
    <property type="entry name" value="ZF_BBOX"/>
    <property type="match status" value="2"/>
</dbReference>
<evidence type="ECO:0000259" key="2">
    <source>
        <dbReference type="PROSITE" id="PS50119"/>
    </source>
</evidence>
<gene>
    <name evidence="3" type="ORF">MGAL_10B062693</name>
</gene>
<dbReference type="EMBL" id="UYJE01001352">
    <property type="protein sequence ID" value="VDI01423.1"/>
    <property type="molecule type" value="Genomic_DNA"/>
</dbReference>
<dbReference type="Proteomes" id="UP000596742">
    <property type="component" value="Unassembled WGS sequence"/>
</dbReference>
<dbReference type="PANTHER" id="PTHR25462:SF296">
    <property type="entry name" value="MEIOTIC P26, ISOFORM F"/>
    <property type="match status" value="1"/>
</dbReference>
<keyword evidence="1" id="KW-0863">Zinc-finger</keyword>
<keyword evidence="4" id="KW-1185">Reference proteome</keyword>